<protein>
    <submittedName>
        <fullName evidence="1">Uncharacterized protein</fullName>
    </submittedName>
</protein>
<evidence type="ECO:0000313" key="1">
    <source>
        <dbReference type="EMBL" id="MFC5021855.1"/>
    </source>
</evidence>
<dbReference type="EMBL" id="JBHSJD010000002">
    <property type="protein sequence ID" value="MFC5021855.1"/>
    <property type="molecule type" value="Genomic_DNA"/>
</dbReference>
<evidence type="ECO:0000313" key="2">
    <source>
        <dbReference type="Proteomes" id="UP001595829"/>
    </source>
</evidence>
<dbReference type="RefSeq" id="WP_380867616.1">
    <property type="nucleotide sequence ID" value="NZ_JBHSJD010000002.1"/>
</dbReference>
<organism evidence="1 2">
    <name type="scientific">Streptomyces coeruleoprunus</name>
    <dbReference type="NCBI Taxonomy" id="285563"/>
    <lineage>
        <taxon>Bacteria</taxon>
        <taxon>Bacillati</taxon>
        <taxon>Actinomycetota</taxon>
        <taxon>Actinomycetes</taxon>
        <taxon>Kitasatosporales</taxon>
        <taxon>Streptomycetaceae</taxon>
        <taxon>Streptomyces</taxon>
    </lineage>
</organism>
<accession>A0ABV9X8R1</accession>
<sequence length="158" mass="16987">MRRIKSNSDGRCVASRRGDIGRATTPARIGRSRHCTHRLAQGEPQRGNGFFCFLTLFGESFRSGASLGEVSGQGLIPVFQVLDPVDDLGWCRAVDLGAQSELDAVLQGVALAFEFLDLFAGEREAGVQAGRRGPLGPVNSRLEQVFRSRPSATTPTAV</sequence>
<feature type="non-terminal residue" evidence="1">
    <location>
        <position position="158"/>
    </location>
</feature>
<keyword evidence="2" id="KW-1185">Reference proteome</keyword>
<reference evidence="2" key="1">
    <citation type="journal article" date="2019" name="Int. J. Syst. Evol. Microbiol.">
        <title>The Global Catalogue of Microorganisms (GCM) 10K type strain sequencing project: providing services to taxonomists for standard genome sequencing and annotation.</title>
        <authorList>
            <consortium name="The Broad Institute Genomics Platform"/>
            <consortium name="The Broad Institute Genome Sequencing Center for Infectious Disease"/>
            <person name="Wu L."/>
            <person name="Ma J."/>
        </authorList>
    </citation>
    <scope>NUCLEOTIDE SEQUENCE [LARGE SCALE GENOMIC DNA]</scope>
    <source>
        <strain evidence="2">CGMCC 4.1648</strain>
    </source>
</reference>
<dbReference type="Proteomes" id="UP001595829">
    <property type="component" value="Unassembled WGS sequence"/>
</dbReference>
<name>A0ABV9X8R1_9ACTN</name>
<gene>
    <name evidence="1" type="ORF">ACFPM3_06820</name>
</gene>
<comment type="caution">
    <text evidence="1">The sequence shown here is derived from an EMBL/GenBank/DDBJ whole genome shotgun (WGS) entry which is preliminary data.</text>
</comment>
<proteinExistence type="predicted"/>